<dbReference type="HOGENOM" id="CLU_656759_0_0_3"/>
<evidence type="ECO:0008006" key="3">
    <source>
        <dbReference type="Google" id="ProtNLM"/>
    </source>
</evidence>
<protein>
    <recommendedName>
        <fullName evidence="3">TrbL/VirB6 plasmid conjugal transfer protein</fullName>
    </recommendedName>
</protein>
<keyword evidence="1" id="KW-0472">Membrane</keyword>
<dbReference type="AlphaFoldDB" id="B8HZ23"/>
<name>B8HZ23_CYAP4</name>
<organism evidence="2">
    <name type="scientific">Cyanothece sp. (strain PCC 7425 / ATCC 29141)</name>
    <dbReference type="NCBI Taxonomy" id="395961"/>
    <lineage>
        <taxon>Bacteria</taxon>
        <taxon>Bacillati</taxon>
        <taxon>Cyanobacteriota</taxon>
        <taxon>Cyanophyceae</taxon>
        <taxon>Gomontiellales</taxon>
        <taxon>Cyanothecaceae</taxon>
        <taxon>Cyanothece</taxon>
    </lineage>
</organism>
<keyword evidence="1" id="KW-0812">Transmembrane</keyword>
<proteinExistence type="predicted"/>
<reference evidence="2" key="1">
    <citation type="submission" date="2009-01" db="EMBL/GenBank/DDBJ databases">
        <title>Complete sequence of plasmid1 Cyanothece sp. PCC 7425.</title>
        <authorList>
            <consortium name="US DOE Joint Genome Institute"/>
            <person name="Lucas S."/>
            <person name="Copeland A."/>
            <person name="Lapidus A."/>
            <person name="Glavina del Rio T."/>
            <person name="Dalin E."/>
            <person name="Tice H."/>
            <person name="Bruce D."/>
            <person name="Goodwin L."/>
            <person name="Pitluck S."/>
            <person name="Sims D."/>
            <person name="Meineke L."/>
            <person name="Brettin T."/>
            <person name="Detter J.C."/>
            <person name="Han C."/>
            <person name="Larimer F."/>
            <person name="Land M."/>
            <person name="Hauser L."/>
            <person name="Kyrpides N."/>
            <person name="Ovchinnikova G."/>
            <person name="Liberton M."/>
            <person name="Stoeckel J."/>
            <person name="Banerjee A."/>
            <person name="Singh A."/>
            <person name="Page L."/>
            <person name="Sato H."/>
            <person name="Zhao L."/>
            <person name="Sherman L."/>
            <person name="Pakrasi H."/>
            <person name="Richardson P."/>
        </authorList>
    </citation>
    <scope>NUCLEOTIDE SEQUENCE</scope>
    <source>
        <strain evidence="2">PCC 7425</strain>
        <plasmid evidence="2">pP742501</plasmid>
    </source>
</reference>
<evidence type="ECO:0000256" key="1">
    <source>
        <dbReference type="SAM" id="Phobius"/>
    </source>
</evidence>
<geneLocation type="plasmid" evidence="2">
    <name>pP742501</name>
</geneLocation>
<feature type="transmembrane region" description="Helical" evidence="1">
    <location>
        <begin position="110"/>
        <end position="131"/>
    </location>
</feature>
<feature type="transmembrane region" description="Helical" evidence="1">
    <location>
        <begin position="269"/>
        <end position="291"/>
    </location>
</feature>
<feature type="transmembrane region" description="Helical" evidence="1">
    <location>
        <begin position="296"/>
        <end position="318"/>
    </location>
</feature>
<sequence>MLLWSKTAGWIRHRPRRQKRLVFYLFVVLLFFAFISIPQPAEAIVFNDLAQWGREAAEKIAQNQQKIVERYFGSYNPAFAYLCYCAQGFAVFPAASGFLRWLKDDDDLNIWLGLVAPVLVLVALFNGGYLIGQIILALYKIFDGIINTFDSYTNFYALIKEGKARTLIGPSISPLFKQCEALIGAEQAVCFQNISQQALNLANEYKQDFYNASWLQDWITRLSDLAGQWLDPSANVGDKLRTTFWTFTSPIWEGILVLILLKVMEAWQALYGIAFVFAGIAAPMAVTASLFTGSQFLASAFALWLTSLFTIFLARLLLYVGYGLASDLVVSADASTDTIWFGVLMAIVIPFCVFAIARGSAAGIWASFVETSVATVSAGAMLAGGAIAGPAGAAATGAATRVTASGSRSNEVQVETRY</sequence>
<gene>
    <name evidence="2" type="ordered locus">Cyan7425_5412</name>
</gene>
<keyword evidence="1" id="KW-1133">Transmembrane helix</keyword>
<feature type="transmembrane region" description="Helical" evidence="1">
    <location>
        <begin position="338"/>
        <end position="357"/>
    </location>
</feature>
<feature type="transmembrane region" description="Helical" evidence="1">
    <location>
        <begin position="244"/>
        <end position="263"/>
    </location>
</feature>
<dbReference type="KEGG" id="cyn:Cyan7425_5412"/>
<accession>B8HZ23</accession>
<keyword evidence="2" id="KW-0614">Plasmid</keyword>
<dbReference type="EMBL" id="CP001345">
    <property type="protein sequence ID" value="ACL47671.1"/>
    <property type="molecule type" value="Genomic_DNA"/>
</dbReference>
<feature type="transmembrane region" description="Helical" evidence="1">
    <location>
        <begin position="21"/>
        <end position="39"/>
    </location>
</feature>
<evidence type="ECO:0000313" key="2">
    <source>
        <dbReference type="EMBL" id="ACL47671.1"/>
    </source>
</evidence>